<keyword evidence="1" id="KW-0472">Membrane</keyword>
<dbReference type="InterPro" id="IPR014231">
    <property type="entry name" value="Spore_YpjB"/>
</dbReference>
<sequence>MKFRVIILLFVCTIFFSHSVMAKPQSTMTELNHLADEALQLTKFGRFEEAKNLLEQFGEIFAKQGPSSNKLTMDELRVVTAVHHEALKALTSVTLSHEDRVKQVTAFRLATDAITSQYQPLWFGMEDTIMDSFQNVKNAALEGDTVLYNEELNDFLTKYAMIQPSLKIDLSVEKVQKVDSKITYIDRYRSSFAEQTWLKELDQIEKELKSLFSGAQKDDTDPSIWWVIMMTGGIIVTTLSYVSWRQYRGEKKFKKSSKKRKI</sequence>
<evidence type="ECO:0000256" key="2">
    <source>
        <dbReference type="SAM" id="SignalP"/>
    </source>
</evidence>
<feature type="chain" id="PRO_5046220224" evidence="2">
    <location>
        <begin position="23"/>
        <end position="262"/>
    </location>
</feature>
<gene>
    <name evidence="3" type="ORF">J8TS2_08330</name>
</gene>
<dbReference type="RefSeq" id="WP_212965583.1">
    <property type="nucleotide sequence ID" value="NZ_BORB01000005.1"/>
</dbReference>
<keyword evidence="2" id="KW-0732">Signal</keyword>
<feature type="signal peptide" evidence="2">
    <location>
        <begin position="1"/>
        <end position="22"/>
    </location>
</feature>
<evidence type="ECO:0000256" key="1">
    <source>
        <dbReference type="SAM" id="Phobius"/>
    </source>
</evidence>
<dbReference type="EMBL" id="BORB01000005">
    <property type="protein sequence ID" value="GIN56514.1"/>
    <property type="molecule type" value="Genomic_DNA"/>
</dbReference>
<reference evidence="3 4" key="1">
    <citation type="submission" date="2021-03" db="EMBL/GenBank/DDBJ databases">
        <title>Antimicrobial resistance genes in bacteria isolated from Japanese honey, and their potential for conferring macrolide and lincosamide resistance in the American foulbrood pathogen Paenibacillus larvae.</title>
        <authorList>
            <person name="Okamoto M."/>
            <person name="Kumagai M."/>
            <person name="Kanamori H."/>
            <person name="Takamatsu D."/>
        </authorList>
    </citation>
    <scope>NUCLEOTIDE SEQUENCE [LARGE SCALE GENOMIC DNA]</scope>
    <source>
        <strain evidence="3 4">J8TS2</strain>
    </source>
</reference>
<comment type="caution">
    <text evidence="3">The sequence shown here is derived from an EMBL/GenBank/DDBJ whole genome shotgun (WGS) entry which is preliminary data.</text>
</comment>
<feature type="transmembrane region" description="Helical" evidence="1">
    <location>
        <begin position="224"/>
        <end position="244"/>
    </location>
</feature>
<dbReference type="Pfam" id="PF09577">
    <property type="entry name" value="Spore_YpjB"/>
    <property type="match status" value="1"/>
</dbReference>
<keyword evidence="1" id="KW-0812">Transmembrane</keyword>
<evidence type="ECO:0000313" key="3">
    <source>
        <dbReference type="EMBL" id="GIN56514.1"/>
    </source>
</evidence>
<proteinExistence type="predicted"/>
<name>A0ABQ4KHB6_9BACI</name>
<accession>A0ABQ4KHB6</accession>
<dbReference type="Proteomes" id="UP000679950">
    <property type="component" value="Unassembled WGS sequence"/>
</dbReference>
<evidence type="ECO:0000313" key="4">
    <source>
        <dbReference type="Proteomes" id="UP000679950"/>
    </source>
</evidence>
<protein>
    <submittedName>
        <fullName evidence="3">Sporulation protein YpjB</fullName>
    </submittedName>
</protein>
<organism evidence="3 4">
    <name type="scientific">Lederbergia ruris</name>
    <dbReference type="NCBI Taxonomy" id="217495"/>
    <lineage>
        <taxon>Bacteria</taxon>
        <taxon>Bacillati</taxon>
        <taxon>Bacillota</taxon>
        <taxon>Bacilli</taxon>
        <taxon>Bacillales</taxon>
        <taxon>Bacillaceae</taxon>
        <taxon>Lederbergia</taxon>
    </lineage>
</organism>
<keyword evidence="4" id="KW-1185">Reference proteome</keyword>
<keyword evidence="1" id="KW-1133">Transmembrane helix</keyword>
<dbReference type="NCBIfam" id="TIGR02878">
    <property type="entry name" value="spore_ypjB"/>
    <property type="match status" value="1"/>
</dbReference>